<comment type="caution">
    <text evidence="2">The sequence shown here is derived from an EMBL/GenBank/DDBJ whole genome shotgun (WGS) entry which is preliminary data.</text>
</comment>
<sequence length="227" mass="25019">MSVSSPGWSGFGGCARPRAPTRSRSRSLSAAGAGSFVMWALPAMKPNSVCSAPKKIAAALRISFALRNSAFSRLRRLRSSDCFTAHTRALSGIDLGAPHPRPHRLERAHAQLARHSTDRSPLRPVLRCYLSDHPNSPLPKLLRILAARAMIQILPTQGASGHAGRSQSAAPRPRNISPHVVICRQQPRFDTAMWLDQELIARSVFPRSLFQRLRRTPHGVPKFHRNG</sequence>
<evidence type="ECO:0000256" key="1">
    <source>
        <dbReference type="SAM" id="MobiDB-lite"/>
    </source>
</evidence>
<dbReference type="Proteomes" id="UP000554965">
    <property type="component" value="Unassembled WGS sequence"/>
</dbReference>
<keyword evidence="3" id="KW-1185">Reference proteome</keyword>
<name>A0A7Z7IQL2_9MYCO</name>
<organism evidence="2 3">
    <name type="scientific">Mycobacterium simulans</name>
    <dbReference type="NCBI Taxonomy" id="627089"/>
    <lineage>
        <taxon>Bacteria</taxon>
        <taxon>Bacillati</taxon>
        <taxon>Actinomycetota</taxon>
        <taxon>Actinomycetes</taxon>
        <taxon>Mycobacteriales</taxon>
        <taxon>Mycobacteriaceae</taxon>
        <taxon>Mycobacterium</taxon>
    </lineage>
</organism>
<feature type="region of interest" description="Disordered" evidence="1">
    <location>
        <begin position="1"/>
        <end position="26"/>
    </location>
</feature>
<evidence type="ECO:0000313" key="3">
    <source>
        <dbReference type="Proteomes" id="UP000554965"/>
    </source>
</evidence>
<gene>
    <name evidence="2" type="ORF">MSIMFB_04388</name>
</gene>
<dbReference type="AlphaFoldDB" id="A0A7Z7IQL2"/>
<reference evidence="2 3" key="1">
    <citation type="submission" date="2017-10" db="EMBL/GenBank/DDBJ databases">
        <authorList>
            <consortium name="Urmite Genomes"/>
        </authorList>
    </citation>
    <scope>NUCLEOTIDE SEQUENCE [LARGE SCALE GENOMIC DNA]</scope>
    <source>
        <strain evidence="2 3">FB-527</strain>
    </source>
</reference>
<dbReference type="EMBL" id="OCTY01000002">
    <property type="protein sequence ID" value="SOJ56911.1"/>
    <property type="molecule type" value="Genomic_DNA"/>
</dbReference>
<protein>
    <submittedName>
        <fullName evidence="2">Uncharacterized protein</fullName>
    </submittedName>
</protein>
<evidence type="ECO:0000313" key="2">
    <source>
        <dbReference type="EMBL" id="SOJ56911.1"/>
    </source>
</evidence>
<proteinExistence type="predicted"/>
<accession>A0A7Z7IQL2</accession>